<dbReference type="GO" id="GO:0022857">
    <property type="term" value="F:transmembrane transporter activity"/>
    <property type="evidence" value="ECO:0007669"/>
    <property type="project" value="InterPro"/>
</dbReference>
<dbReference type="SUPFAM" id="SSF103481">
    <property type="entry name" value="Multidrug resistance efflux transporter EmrE"/>
    <property type="match status" value="1"/>
</dbReference>
<dbReference type="Gene3D" id="1.10.3730.20">
    <property type="match status" value="1"/>
</dbReference>
<dbReference type="GO" id="GO:0005886">
    <property type="term" value="C:plasma membrane"/>
    <property type="evidence" value="ECO:0007669"/>
    <property type="project" value="UniProtKB-SubCell"/>
</dbReference>
<dbReference type="InterPro" id="IPR037185">
    <property type="entry name" value="EmrE-like"/>
</dbReference>
<evidence type="ECO:0000256" key="4">
    <source>
        <dbReference type="ARBA" id="ARBA00022692"/>
    </source>
</evidence>
<evidence type="ECO:0000256" key="1">
    <source>
        <dbReference type="ARBA" id="ARBA00004651"/>
    </source>
</evidence>
<dbReference type="PANTHER" id="PTHR30561:SF0">
    <property type="entry name" value="GUANIDINIUM EXPORTER"/>
    <property type="match status" value="1"/>
</dbReference>
<comment type="caution">
    <text evidence="8">The sequence shown here is derived from an EMBL/GenBank/DDBJ whole genome shotgun (WGS) entry which is preliminary data.</text>
</comment>
<name>M0LY02_9EURY</name>
<dbReference type="EMBL" id="AOMB01000032">
    <property type="protein sequence ID" value="EMA38028.1"/>
    <property type="molecule type" value="Genomic_DNA"/>
</dbReference>
<accession>M0LY02</accession>
<dbReference type="PATRIC" id="fig|1132509.6.peg.2568"/>
<dbReference type="AlphaFoldDB" id="M0LY02"/>
<gene>
    <name evidence="8" type="ORF">C447_11345</name>
</gene>
<keyword evidence="9" id="KW-1185">Reference proteome</keyword>
<evidence type="ECO:0000256" key="7">
    <source>
        <dbReference type="SAM" id="Phobius"/>
    </source>
</evidence>
<evidence type="ECO:0000313" key="9">
    <source>
        <dbReference type="Proteomes" id="UP000011566"/>
    </source>
</evidence>
<organism evidence="8 9">
    <name type="scientific">Halococcus hamelinensis 100A6</name>
    <dbReference type="NCBI Taxonomy" id="1132509"/>
    <lineage>
        <taxon>Archaea</taxon>
        <taxon>Methanobacteriati</taxon>
        <taxon>Methanobacteriota</taxon>
        <taxon>Stenosarchaea group</taxon>
        <taxon>Halobacteria</taxon>
        <taxon>Halobacteriales</taxon>
        <taxon>Halococcaceae</taxon>
        <taxon>Halococcus</taxon>
    </lineage>
</organism>
<keyword evidence="2" id="KW-0813">Transport</keyword>
<evidence type="ECO:0000256" key="6">
    <source>
        <dbReference type="ARBA" id="ARBA00023136"/>
    </source>
</evidence>
<sequence>MNTAWLYLVVAGVFETGWAIGLELSDGFTDPLPSVATVVSMAISVVLLAKAVQSLPIGTAYAVWTGIGASATALLGIVLFGESSSIARLGFIGLIVVGVIGLEVTGSGSGV</sequence>
<dbReference type="FunFam" id="1.10.3730.20:FF:000001">
    <property type="entry name" value="Quaternary ammonium compound resistance transporter SugE"/>
    <property type="match status" value="1"/>
</dbReference>
<dbReference type="Pfam" id="PF00893">
    <property type="entry name" value="Multi_Drug_Res"/>
    <property type="match status" value="1"/>
</dbReference>
<dbReference type="RefSeq" id="WP_007693946.1">
    <property type="nucleotide sequence ID" value="NZ_AJRK01000427.1"/>
</dbReference>
<evidence type="ECO:0000256" key="5">
    <source>
        <dbReference type="ARBA" id="ARBA00022989"/>
    </source>
</evidence>
<keyword evidence="6 7" id="KW-0472">Membrane</keyword>
<reference evidence="8 9" key="1">
    <citation type="journal article" date="2014" name="PLoS Genet.">
        <title>Phylogenetically driven sequencing of extremely halophilic archaea reveals strategies for static and dynamic osmo-response.</title>
        <authorList>
            <person name="Becker E.A."/>
            <person name="Seitzer P.M."/>
            <person name="Tritt A."/>
            <person name="Larsen D."/>
            <person name="Krusor M."/>
            <person name="Yao A.I."/>
            <person name="Wu D."/>
            <person name="Madern D."/>
            <person name="Eisen J.A."/>
            <person name="Darling A.E."/>
            <person name="Facciotti M.T."/>
        </authorList>
    </citation>
    <scope>NUCLEOTIDE SEQUENCE [LARGE SCALE GENOMIC DNA]</scope>
    <source>
        <strain evidence="8 9">100A6</strain>
    </source>
</reference>
<feature type="transmembrane region" description="Helical" evidence="7">
    <location>
        <begin position="59"/>
        <end position="80"/>
    </location>
</feature>
<comment type="subcellular location">
    <subcellularLocation>
        <location evidence="1">Cell membrane</location>
        <topology evidence="1">Multi-pass membrane protein</topology>
    </subcellularLocation>
</comment>
<evidence type="ECO:0000313" key="8">
    <source>
        <dbReference type="EMBL" id="EMA38028.1"/>
    </source>
</evidence>
<dbReference type="PANTHER" id="PTHR30561">
    <property type="entry name" value="SMR FAMILY PROTON-DEPENDENT DRUG EFFLUX TRANSPORTER SUGE"/>
    <property type="match status" value="1"/>
</dbReference>
<keyword evidence="3" id="KW-1003">Cell membrane</keyword>
<dbReference type="Proteomes" id="UP000011566">
    <property type="component" value="Unassembled WGS sequence"/>
</dbReference>
<keyword evidence="4 7" id="KW-0812">Transmembrane</keyword>
<feature type="transmembrane region" description="Helical" evidence="7">
    <location>
        <begin position="86"/>
        <end position="105"/>
    </location>
</feature>
<dbReference type="eggNOG" id="arCOG04559">
    <property type="taxonomic scope" value="Archaea"/>
</dbReference>
<dbReference type="InterPro" id="IPR000390">
    <property type="entry name" value="Small_drug/metabolite_transptr"/>
</dbReference>
<proteinExistence type="predicted"/>
<evidence type="ECO:0000256" key="2">
    <source>
        <dbReference type="ARBA" id="ARBA00022448"/>
    </source>
</evidence>
<keyword evidence="5 7" id="KW-1133">Transmembrane helix</keyword>
<evidence type="ECO:0000256" key="3">
    <source>
        <dbReference type="ARBA" id="ARBA00022475"/>
    </source>
</evidence>
<dbReference type="OrthoDB" id="121740at2157"/>
<protein>
    <submittedName>
        <fullName evidence="8">Small multidrug export protein</fullName>
    </submittedName>
</protein>
<dbReference type="InterPro" id="IPR045324">
    <property type="entry name" value="Small_multidrug_res"/>
</dbReference>